<dbReference type="GO" id="GO:0016747">
    <property type="term" value="F:acyltransferase activity, transferring groups other than amino-acyl groups"/>
    <property type="evidence" value="ECO:0007669"/>
    <property type="project" value="InterPro"/>
</dbReference>
<dbReference type="PANTHER" id="PTHR11161">
    <property type="entry name" value="O-ACYLTRANSFERASE"/>
    <property type="match status" value="1"/>
</dbReference>
<dbReference type="GeneID" id="108978740"/>
<dbReference type="EMBL" id="GDHF01003040">
    <property type="protein sequence ID" value="JAI49274.1"/>
    <property type="molecule type" value="Transcribed_RNA"/>
</dbReference>
<evidence type="ECO:0000256" key="1">
    <source>
        <dbReference type="SAM" id="MobiDB-lite"/>
    </source>
</evidence>
<evidence type="ECO:0000259" key="4">
    <source>
        <dbReference type="SMART" id="SM00703"/>
    </source>
</evidence>
<dbReference type="InterPro" id="IPR052728">
    <property type="entry name" value="O2_lipid_transport_reg"/>
</dbReference>
<feature type="transmembrane region" description="Helical" evidence="2">
    <location>
        <begin position="612"/>
        <end position="633"/>
    </location>
</feature>
<feature type="transmembrane region" description="Helical" evidence="2">
    <location>
        <begin position="499"/>
        <end position="521"/>
    </location>
</feature>
<feature type="region of interest" description="Disordered" evidence="1">
    <location>
        <begin position="651"/>
        <end position="671"/>
    </location>
</feature>
<organism evidence="5">
    <name type="scientific">Bactrocera latifrons</name>
    <name type="common">Malaysian fruit fly</name>
    <name type="synonym">Chaetodacus latifrons</name>
    <dbReference type="NCBI Taxonomy" id="174628"/>
    <lineage>
        <taxon>Eukaryota</taxon>
        <taxon>Metazoa</taxon>
        <taxon>Ecdysozoa</taxon>
        <taxon>Arthropoda</taxon>
        <taxon>Hexapoda</taxon>
        <taxon>Insecta</taxon>
        <taxon>Pterygota</taxon>
        <taxon>Neoptera</taxon>
        <taxon>Endopterygota</taxon>
        <taxon>Diptera</taxon>
        <taxon>Brachycera</taxon>
        <taxon>Muscomorpha</taxon>
        <taxon>Tephritoidea</taxon>
        <taxon>Tephritidae</taxon>
        <taxon>Bactrocera</taxon>
        <taxon>Bactrocera</taxon>
    </lineage>
</organism>
<dbReference type="SMART" id="SM00703">
    <property type="entry name" value="NRF"/>
    <property type="match status" value="1"/>
</dbReference>
<feature type="transmembrane region" description="Helical" evidence="2">
    <location>
        <begin position="541"/>
        <end position="562"/>
    </location>
</feature>
<gene>
    <name evidence="5" type="primary">nrf-6_5</name>
    <name evidence="5" type="ORF">c0_g1_i1</name>
</gene>
<feature type="signal peptide" evidence="3">
    <location>
        <begin position="1"/>
        <end position="28"/>
    </location>
</feature>
<feature type="chain" id="PRO_5005522983" evidence="3">
    <location>
        <begin position="29"/>
        <end position="671"/>
    </location>
</feature>
<feature type="transmembrane region" description="Helical" evidence="2">
    <location>
        <begin position="424"/>
        <end position="446"/>
    </location>
</feature>
<sequence>MALAPWRCRKLTYIIIAIIITTEVSVCGSQKMQSVNQALGIRFFEQFHVFTKSNNVSLECSADLKIVGVALKDNENWAQRMLDAWGKFPSGILYGHRMEMGNFDECLDISSPLLGKYCQANIPLESIGFGFNAEIQLGICFPNKCSTDEFDKLLKEFLSDSYKLSFNTTTNLVIASTCSTRENVELETLDWVAITVFITLALLMALSTIFDYLYSYKRKQPSKLLVSFSIPKNLQQLLKIQHGHIPCLHGIRCLSLFWIIFLHCYLYRILSPNINSVVIKSWEQTPFSMIEQSGSIVVDSFFFLSGLLLIMGSFREMQKNHGKLNVPMMYIHRYLRLTPILAVAILFYMSLFNYMDDGPIWKSLSVANKICDNTWWATLLYVQNYVAAGKMCLGHSWYLAVDTQLFFLSPIFLILIWKWRKLGIWITIIFGLLLVACLFAIIVINKYTIYDIARNYGTASEAMPKIYYSTHTRCSAWLIGLIFGCYLHYNNGRIAKISTWWVGIGWVISLCTLFTLVFAWYPNTLPTRNDPGVLESAFYFAGGRVAWPLALCWVVYACINGYGGPINSFLSWTLWQPISKLSYTMYIWHLIVITVNASRIKTNTYFSDYDVALSFWSNFGVTLLVSVCVYLAVEAPVADIESYLLPRNRTTPAKRSSLPTVTTVSQQNLCE</sequence>
<evidence type="ECO:0000256" key="2">
    <source>
        <dbReference type="SAM" id="Phobius"/>
    </source>
</evidence>
<dbReference type="PANTHER" id="PTHR11161:SF0">
    <property type="entry name" value="O-ACYLTRANSFERASE LIKE PROTEIN"/>
    <property type="match status" value="1"/>
</dbReference>
<accession>A0A0K8WE15</accession>
<feature type="transmembrane region" description="Helical" evidence="2">
    <location>
        <begin position="191"/>
        <end position="214"/>
    </location>
</feature>
<dbReference type="InterPro" id="IPR002656">
    <property type="entry name" value="Acyl_transf_3_dom"/>
</dbReference>
<dbReference type="AlphaFoldDB" id="A0A0K8WE15"/>
<proteinExistence type="predicted"/>
<keyword evidence="2" id="KW-0472">Membrane</keyword>
<dbReference type="OrthoDB" id="118951at2759"/>
<feature type="transmembrane region" description="Helical" evidence="2">
    <location>
        <begin position="397"/>
        <end position="417"/>
    </location>
</feature>
<keyword evidence="2" id="KW-1133">Transmembrane helix</keyword>
<evidence type="ECO:0000313" key="5">
    <source>
        <dbReference type="EMBL" id="JAI49274.1"/>
    </source>
</evidence>
<keyword evidence="3" id="KW-0732">Signal</keyword>
<feature type="transmembrane region" description="Helical" evidence="2">
    <location>
        <begin position="290"/>
        <end position="314"/>
    </location>
</feature>
<dbReference type="Pfam" id="PF01757">
    <property type="entry name" value="Acyl_transf_3"/>
    <property type="match status" value="1"/>
</dbReference>
<feature type="transmembrane region" description="Helical" evidence="2">
    <location>
        <begin position="251"/>
        <end position="270"/>
    </location>
</feature>
<dbReference type="Pfam" id="PF20146">
    <property type="entry name" value="NRF"/>
    <property type="match status" value="1"/>
</dbReference>
<feature type="transmembrane region" description="Helical" evidence="2">
    <location>
        <begin position="334"/>
        <end position="355"/>
    </location>
</feature>
<feature type="domain" description="Nose resistant-to-fluoxetine protein N-terminal" evidence="4">
    <location>
        <begin position="57"/>
        <end position="180"/>
    </location>
</feature>
<feature type="transmembrane region" description="Helical" evidence="2">
    <location>
        <begin position="466"/>
        <end position="487"/>
    </location>
</feature>
<name>A0A0K8WE15_BACLA</name>
<reference evidence="5" key="1">
    <citation type="submission" date="2015-06" db="EMBL/GenBank/DDBJ databases">
        <authorList>
            <person name="Hoefler B.C."/>
            <person name="Straight P.D."/>
        </authorList>
    </citation>
    <scope>NUCLEOTIDE SEQUENCE</scope>
</reference>
<protein>
    <submittedName>
        <fullName evidence="5">Nose resistant to fluoxetine protein 6</fullName>
    </submittedName>
</protein>
<evidence type="ECO:0000256" key="3">
    <source>
        <dbReference type="SAM" id="SignalP"/>
    </source>
</evidence>
<dbReference type="InterPro" id="IPR006621">
    <property type="entry name" value="Nose-resist-to-fluoxetine_N"/>
</dbReference>
<keyword evidence="2" id="KW-0812">Transmembrane</keyword>